<evidence type="ECO:0000313" key="2">
    <source>
        <dbReference type="Proteomes" id="UP000002058"/>
    </source>
</evidence>
<dbReference type="RefSeq" id="XP_002542664.1">
    <property type="nucleotide sequence ID" value="XM_002542618.1"/>
</dbReference>
<sequence>MDTGKEVIGKVPNPNAGIEHYTTASEVATMDFMRNVLQTPAPQVYAWNSRVDRNNPVGAEYIVMERMPGIPLARIWDSLQLQDWMKICLQVFKYQKKWTAAKFSQFGSIYYSKDIESTTPGSRLYFDEAGHPVDSSRFIVGPAVGREWVDNGRQNLPCDRGPWLSILDLRSAIGLREAAAVKTFQQTPKQLVMLYGPGVYQPTAAKKLAALQSYFQIASVLLPKEPGLTTGHLWHNDLHLENIYINPANPREILGIIDWQSVQVMPLVDHCLDPDFLGYEGPDVGEDLEPPIIPKEVDSLDPPDRAIAIKQFYTKCLMVAWRMVVKAKNPAQYSAIQFRRSKAGHLGHLVQNIAVLGEAHARALLLDLRDEWSETSSGPKFPIEFSEDEVAEIENDVQAADLSIEVMGTIKGRLGDLWPEKGLSEHENYEVVMSELREIKSELMDALVKDEKDREIFLTYWPFDC</sequence>
<dbReference type="eggNOG" id="ENOG502SHU0">
    <property type="taxonomic scope" value="Eukaryota"/>
</dbReference>
<dbReference type="Proteomes" id="UP000002058">
    <property type="component" value="Unassembled WGS sequence"/>
</dbReference>
<accession>C4JEM0</accession>
<dbReference type="OrthoDB" id="2831558at2759"/>
<gene>
    <name evidence="1" type="ORF">UREG_02180</name>
</gene>
<dbReference type="Gene3D" id="3.90.1200.10">
    <property type="match status" value="1"/>
</dbReference>
<dbReference type="PANTHER" id="PTHR36091">
    <property type="entry name" value="ALTERED INHERITANCE OF MITOCHONDRIA PROTEIN 9, MITOCHONDRIAL"/>
    <property type="match status" value="1"/>
</dbReference>
<dbReference type="HOGENOM" id="CLU_019189_13_0_1"/>
<reference evidence="2" key="1">
    <citation type="journal article" date="2009" name="Genome Res.">
        <title>Comparative genomic analyses of the human fungal pathogens Coccidioides and their relatives.</title>
        <authorList>
            <person name="Sharpton T.J."/>
            <person name="Stajich J.E."/>
            <person name="Rounsley S.D."/>
            <person name="Gardner M.J."/>
            <person name="Wortman J.R."/>
            <person name="Jordar V.S."/>
            <person name="Maiti R."/>
            <person name="Kodira C.D."/>
            <person name="Neafsey D.E."/>
            <person name="Zeng Q."/>
            <person name="Hung C.-Y."/>
            <person name="McMahan C."/>
            <person name="Muszewska A."/>
            <person name="Grynberg M."/>
            <person name="Mandel M.A."/>
            <person name="Kellner E.M."/>
            <person name="Barker B.M."/>
            <person name="Galgiani J.N."/>
            <person name="Orbach M.J."/>
            <person name="Kirkland T.N."/>
            <person name="Cole G.T."/>
            <person name="Henn M.R."/>
            <person name="Birren B.W."/>
            <person name="Taylor J.W."/>
        </authorList>
    </citation>
    <scope>NUCLEOTIDE SEQUENCE [LARGE SCALE GENOMIC DNA]</scope>
    <source>
        <strain evidence="2">UAMH 1704</strain>
    </source>
</reference>
<dbReference type="EMBL" id="CH476615">
    <property type="protein sequence ID" value="EEP77331.1"/>
    <property type="molecule type" value="Genomic_DNA"/>
</dbReference>
<dbReference type="InterPro" id="IPR051035">
    <property type="entry name" value="Mito_inheritance_9"/>
</dbReference>
<dbReference type="InParanoid" id="C4JEM0"/>
<dbReference type="VEuPathDB" id="FungiDB:UREG_02180"/>
<dbReference type="PANTHER" id="PTHR36091:SF2">
    <property type="entry name" value="AMINOGLYCOSIDE PHOSPHOTRANSFERASE DOMAIN-CONTAINING PROTEIN"/>
    <property type="match status" value="1"/>
</dbReference>
<dbReference type="SUPFAM" id="SSF56112">
    <property type="entry name" value="Protein kinase-like (PK-like)"/>
    <property type="match status" value="1"/>
</dbReference>
<dbReference type="InterPro" id="IPR011009">
    <property type="entry name" value="Kinase-like_dom_sf"/>
</dbReference>
<proteinExistence type="predicted"/>
<organism evidence="1 2">
    <name type="scientific">Uncinocarpus reesii (strain UAMH 1704)</name>
    <dbReference type="NCBI Taxonomy" id="336963"/>
    <lineage>
        <taxon>Eukaryota</taxon>
        <taxon>Fungi</taxon>
        <taxon>Dikarya</taxon>
        <taxon>Ascomycota</taxon>
        <taxon>Pezizomycotina</taxon>
        <taxon>Eurotiomycetes</taxon>
        <taxon>Eurotiomycetidae</taxon>
        <taxon>Onygenales</taxon>
        <taxon>Onygenaceae</taxon>
        <taxon>Uncinocarpus</taxon>
    </lineage>
</organism>
<dbReference type="KEGG" id="ure:UREG_02180"/>
<protein>
    <submittedName>
        <fullName evidence="1">Uncharacterized protein</fullName>
    </submittedName>
</protein>
<keyword evidence="2" id="KW-1185">Reference proteome</keyword>
<dbReference type="OMA" id="FYDTSVM"/>
<evidence type="ECO:0000313" key="1">
    <source>
        <dbReference type="EMBL" id="EEP77331.1"/>
    </source>
</evidence>
<dbReference type="GeneID" id="8440860"/>
<dbReference type="GO" id="GO:0005739">
    <property type="term" value="C:mitochondrion"/>
    <property type="evidence" value="ECO:0007669"/>
    <property type="project" value="TreeGrafter"/>
</dbReference>
<name>C4JEM0_UNCRE</name>
<dbReference type="AlphaFoldDB" id="C4JEM0"/>